<comment type="similarity">
    <text evidence="7">Belongs to the MurCDEF family.</text>
</comment>
<evidence type="ECO:0000259" key="9">
    <source>
        <dbReference type="Pfam" id="PF02875"/>
    </source>
</evidence>
<dbReference type="GO" id="GO:0008360">
    <property type="term" value="P:regulation of cell shape"/>
    <property type="evidence" value="ECO:0007669"/>
    <property type="project" value="UniProtKB-KW"/>
</dbReference>
<dbReference type="EC" id="6.3.2.9" evidence="7 8"/>
<dbReference type="InterPro" id="IPR004101">
    <property type="entry name" value="Mur_ligase_C"/>
</dbReference>
<dbReference type="SUPFAM" id="SSF53244">
    <property type="entry name" value="MurD-like peptide ligases, peptide-binding domain"/>
    <property type="match status" value="1"/>
</dbReference>
<feature type="domain" description="Mur ligase C-terminal" evidence="9">
    <location>
        <begin position="299"/>
        <end position="410"/>
    </location>
</feature>
<reference evidence="11" key="2">
    <citation type="submission" date="2021-09" db="EMBL/GenBank/DDBJ databases">
        <authorList>
            <person name="Gilroy R."/>
        </authorList>
    </citation>
    <scope>NUCLEOTIDE SEQUENCE</scope>
    <source>
        <strain evidence="11">ChiGjej2B2-19336</strain>
    </source>
</reference>
<dbReference type="AlphaFoldDB" id="A0A921ATW0"/>
<keyword evidence="5 7" id="KW-0547">Nucleotide-binding</keyword>
<dbReference type="Gene3D" id="3.90.190.20">
    <property type="entry name" value="Mur ligase, C-terminal domain"/>
    <property type="match status" value="1"/>
</dbReference>
<protein>
    <recommendedName>
        <fullName evidence="7 8">UDP-N-acetylmuramoylalanine--D-glutamate ligase</fullName>
        <ecNumber evidence="7 8">6.3.2.9</ecNumber>
    </recommendedName>
    <alternativeName>
        <fullName evidence="7">D-glutamic acid-adding enzyme</fullName>
    </alternativeName>
    <alternativeName>
        <fullName evidence="7">UDP-N-acetylmuramoyl-L-alanyl-D-glutamate synthetase</fullName>
    </alternativeName>
</protein>
<dbReference type="Pfam" id="PF02875">
    <property type="entry name" value="Mur_ligase_C"/>
    <property type="match status" value="1"/>
</dbReference>
<evidence type="ECO:0000256" key="7">
    <source>
        <dbReference type="HAMAP-Rule" id="MF_00639"/>
    </source>
</evidence>
<dbReference type="GO" id="GO:0005737">
    <property type="term" value="C:cytoplasm"/>
    <property type="evidence" value="ECO:0007669"/>
    <property type="project" value="UniProtKB-SubCell"/>
</dbReference>
<evidence type="ECO:0000256" key="5">
    <source>
        <dbReference type="ARBA" id="ARBA00022741"/>
    </source>
</evidence>
<evidence type="ECO:0000256" key="1">
    <source>
        <dbReference type="ARBA" id="ARBA00004496"/>
    </source>
</evidence>
<dbReference type="SUPFAM" id="SSF51984">
    <property type="entry name" value="MurCD N-terminal domain"/>
    <property type="match status" value="1"/>
</dbReference>
<comment type="subcellular location">
    <subcellularLocation>
        <location evidence="1 7 8">Cytoplasm</location>
    </subcellularLocation>
</comment>
<dbReference type="GO" id="GO:0009252">
    <property type="term" value="P:peptidoglycan biosynthetic process"/>
    <property type="evidence" value="ECO:0007669"/>
    <property type="project" value="UniProtKB-UniRule"/>
</dbReference>
<evidence type="ECO:0000256" key="3">
    <source>
        <dbReference type="ARBA" id="ARBA00022490"/>
    </source>
</evidence>
<keyword evidence="7 8" id="KW-0132">Cell division</keyword>
<dbReference type="GO" id="GO:0051301">
    <property type="term" value="P:cell division"/>
    <property type="evidence" value="ECO:0007669"/>
    <property type="project" value="UniProtKB-KW"/>
</dbReference>
<keyword evidence="7 8" id="KW-0131">Cell cycle</keyword>
<accession>A0A921ATW0</accession>
<dbReference type="PANTHER" id="PTHR43692">
    <property type="entry name" value="UDP-N-ACETYLMURAMOYLALANINE--D-GLUTAMATE LIGASE"/>
    <property type="match status" value="1"/>
</dbReference>
<dbReference type="InterPro" id="IPR036565">
    <property type="entry name" value="Mur-like_cat_sf"/>
</dbReference>
<dbReference type="Gene3D" id="3.40.1190.10">
    <property type="entry name" value="Mur-like, catalytic domain"/>
    <property type="match status" value="1"/>
</dbReference>
<proteinExistence type="inferred from homology"/>
<dbReference type="HAMAP" id="MF_00639">
    <property type="entry name" value="MurD"/>
    <property type="match status" value="1"/>
</dbReference>
<dbReference type="InterPro" id="IPR013221">
    <property type="entry name" value="Mur_ligase_cen"/>
</dbReference>
<dbReference type="GO" id="GO:0008764">
    <property type="term" value="F:UDP-N-acetylmuramoylalanine-D-glutamate ligase activity"/>
    <property type="evidence" value="ECO:0007669"/>
    <property type="project" value="UniProtKB-UniRule"/>
</dbReference>
<evidence type="ECO:0000256" key="8">
    <source>
        <dbReference type="RuleBase" id="RU003664"/>
    </source>
</evidence>
<keyword evidence="4 7" id="KW-0436">Ligase</keyword>
<evidence type="ECO:0000256" key="6">
    <source>
        <dbReference type="ARBA" id="ARBA00022840"/>
    </source>
</evidence>
<feature type="domain" description="Mur ligase central" evidence="10">
    <location>
        <begin position="120"/>
        <end position="229"/>
    </location>
</feature>
<comment type="function">
    <text evidence="7 8">Cell wall formation. Catalyzes the addition of glutamate to the nucleotide precursor UDP-N-acetylmuramoyl-L-alanine (UMA).</text>
</comment>
<sequence>MASFSLEHLPVAVVGAGRSGRAALRLLHEEGASVRLLEKSPENMPEDFSAWLSERHIPVFGGEHVPAYFEGVELVIPSPAAAKAVIEPLLPLRADGTKAEIMAETELAWRLLEGEPVVGVTGTSGKTTTTSIISAMLKAHGLCVFTGGNIGVPLSEYVLARRRGEKKADVIVLELSSFQLQTCSTLRPRVGVLLNISENHLDFHKDMEEYTEAKMRLFVRQTEEDTAILSPTLRHLPEKFGMKARVLFLTPGARPFPETRLIGAHNQSNAEAAFLAASAFGVTKEEAARAMREFTPIAHRLEHVADIAGVQYVNDSKCTTIEALKVALCAFERPVILLAGGKFKGGDVEGMKPLLAKHVRAVVLYGASREHFEPAWKDTVPVTWDETMDEALARARSLAREGDAVLLAPATSSYDQYRNYMERGGHFRTLVLKMKEERP</sequence>
<keyword evidence="3 7" id="KW-0963">Cytoplasm</keyword>
<gene>
    <name evidence="7 11" type="primary">murD</name>
    <name evidence="11" type="ORF">K8W16_01300</name>
</gene>
<evidence type="ECO:0000313" key="12">
    <source>
        <dbReference type="Proteomes" id="UP000698963"/>
    </source>
</evidence>
<dbReference type="GO" id="GO:0071555">
    <property type="term" value="P:cell wall organization"/>
    <property type="evidence" value="ECO:0007669"/>
    <property type="project" value="UniProtKB-KW"/>
</dbReference>
<dbReference type="EMBL" id="DYZA01000024">
    <property type="protein sequence ID" value="HJD96270.1"/>
    <property type="molecule type" value="Genomic_DNA"/>
</dbReference>
<dbReference type="GO" id="GO:0005524">
    <property type="term" value="F:ATP binding"/>
    <property type="evidence" value="ECO:0007669"/>
    <property type="project" value="UniProtKB-UniRule"/>
</dbReference>
<reference evidence="11" key="1">
    <citation type="journal article" date="2021" name="PeerJ">
        <title>Extensive microbial diversity within the chicken gut microbiome revealed by metagenomics and culture.</title>
        <authorList>
            <person name="Gilroy R."/>
            <person name="Ravi A."/>
            <person name="Getino M."/>
            <person name="Pursley I."/>
            <person name="Horton D.L."/>
            <person name="Alikhan N.F."/>
            <person name="Baker D."/>
            <person name="Gharbi K."/>
            <person name="Hall N."/>
            <person name="Watson M."/>
            <person name="Adriaenssens E.M."/>
            <person name="Foster-Nyarko E."/>
            <person name="Jarju S."/>
            <person name="Secka A."/>
            <person name="Antonio M."/>
            <person name="Oren A."/>
            <person name="Chaudhuri R.R."/>
            <person name="La Ragione R."/>
            <person name="Hildebrand F."/>
            <person name="Pallen M.J."/>
        </authorList>
    </citation>
    <scope>NUCLEOTIDE SEQUENCE</scope>
    <source>
        <strain evidence="11">ChiGjej2B2-19336</strain>
    </source>
</reference>
<name>A0A921ATW0_9BACT</name>
<dbReference type="Proteomes" id="UP000698963">
    <property type="component" value="Unassembled WGS sequence"/>
</dbReference>
<keyword evidence="7 8" id="KW-0133">Cell shape</keyword>
<dbReference type="Gene3D" id="3.40.50.720">
    <property type="entry name" value="NAD(P)-binding Rossmann-like Domain"/>
    <property type="match status" value="1"/>
</dbReference>
<dbReference type="PANTHER" id="PTHR43692:SF1">
    <property type="entry name" value="UDP-N-ACETYLMURAMOYLALANINE--D-GLUTAMATE LIGASE"/>
    <property type="match status" value="1"/>
</dbReference>
<keyword evidence="7 8" id="KW-0573">Peptidoglycan synthesis</keyword>
<dbReference type="InterPro" id="IPR005762">
    <property type="entry name" value="MurD"/>
</dbReference>
<dbReference type="RefSeq" id="WP_304120473.1">
    <property type="nucleotide sequence ID" value="NZ_DYZA01000024.1"/>
</dbReference>
<evidence type="ECO:0000256" key="2">
    <source>
        <dbReference type="ARBA" id="ARBA00004752"/>
    </source>
</evidence>
<dbReference type="InterPro" id="IPR036615">
    <property type="entry name" value="Mur_ligase_C_dom_sf"/>
</dbReference>
<comment type="caution">
    <text evidence="11">The sequence shown here is derived from an EMBL/GenBank/DDBJ whole genome shotgun (WGS) entry which is preliminary data.</text>
</comment>
<keyword evidence="7 8" id="KW-0961">Cell wall biogenesis/degradation</keyword>
<evidence type="ECO:0000313" key="11">
    <source>
        <dbReference type="EMBL" id="HJD96270.1"/>
    </source>
</evidence>
<dbReference type="SUPFAM" id="SSF53623">
    <property type="entry name" value="MurD-like peptide ligases, catalytic domain"/>
    <property type="match status" value="1"/>
</dbReference>
<organism evidence="11 12">
    <name type="scientific">Mailhella massiliensis</name>
    <dbReference type="NCBI Taxonomy" id="1903261"/>
    <lineage>
        <taxon>Bacteria</taxon>
        <taxon>Pseudomonadati</taxon>
        <taxon>Thermodesulfobacteriota</taxon>
        <taxon>Desulfovibrionia</taxon>
        <taxon>Desulfovibrionales</taxon>
        <taxon>Desulfovibrionaceae</taxon>
        <taxon>Mailhella</taxon>
    </lineage>
</organism>
<dbReference type="NCBIfam" id="TIGR01087">
    <property type="entry name" value="murD"/>
    <property type="match status" value="1"/>
</dbReference>
<comment type="catalytic activity">
    <reaction evidence="7 8">
        <text>UDP-N-acetyl-alpha-D-muramoyl-L-alanine + D-glutamate + ATP = UDP-N-acetyl-alpha-D-muramoyl-L-alanyl-D-glutamate + ADP + phosphate + H(+)</text>
        <dbReference type="Rhea" id="RHEA:16429"/>
        <dbReference type="ChEBI" id="CHEBI:15378"/>
        <dbReference type="ChEBI" id="CHEBI:29986"/>
        <dbReference type="ChEBI" id="CHEBI:30616"/>
        <dbReference type="ChEBI" id="CHEBI:43474"/>
        <dbReference type="ChEBI" id="CHEBI:83898"/>
        <dbReference type="ChEBI" id="CHEBI:83900"/>
        <dbReference type="ChEBI" id="CHEBI:456216"/>
        <dbReference type="EC" id="6.3.2.9"/>
    </reaction>
</comment>
<comment type="pathway">
    <text evidence="2 7 8">Cell wall biogenesis; peptidoglycan biosynthesis.</text>
</comment>
<feature type="binding site" evidence="7">
    <location>
        <begin position="122"/>
        <end position="128"/>
    </location>
    <ligand>
        <name>ATP</name>
        <dbReference type="ChEBI" id="CHEBI:30616"/>
    </ligand>
</feature>
<evidence type="ECO:0000259" key="10">
    <source>
        <dbReference type="Pfam" id="PF08245"/>
    </source>
</evidence>
<keyword evidence="6 7" id="KW-0067">ATP-binding</keyword>
<dbReference type="Pfam" id="PF08245">
    <property type="entry name" value="Mur_ligase_M"/>
    <property type="match status" value="1"/>
</dbReference>
<evidence type="ECO:0000256" key="4">
    <source>
        <dbReference type="ARBA" id="ARBA00022598"/>
    </source>
</evidence>